<proteinExistence type="inferred from homology"/>
<evidence type="ECO:0000313" key="4">
    <source>
        <dbReference type="Proteomes" id="UP001500751"/>
    </source>
</evidence>
<evidence type="ECO:0000256" key="1">
    <source>
        <dbReference type="ARBA" id="ARBA00007689"/>
    </source>
</evidence>
<keyword evidence="4" id="KW-1185">Reference proteome</keyword>
<name>A0ABP5GSY6_9ACTN</name>
<dbReference type="SUPFAM" id="SSF54909">
    <property type="entry name" value="Dimeric alpha+beta barrel"/>
    <property type="match status" value="1"/>
</dbReference>
<sequence>MARFAVEYVYTADTDKRDEIRPAHRAFLSGLQEKGHLLASGPWANGTGALLVFEFEDEDALKTALEHDPFADADLISRVRINEWTPVLGSWVAG</sequence>
<evidence type="ECO:0000259" key="2">
    <source>
        <dbReference type="Pfam" id="PF03795"/>
    </source>
</evidence>
<dbReference type="InterPro" id="IPR005545">
    <property type="entry name" value="YCII"/>
</dbReference>
<comment type="similarity">
    <text evidence="1">Belongs to the YciI family.</text>
</comment>
<reference evidence="4" key="1">
    <citation type="journal article" date="2019" name="Int. J. Syst. Evol. Microbiol.">
        <title>The Global Catalogue of Microorganisms (GCM) 10K type strain sequencing project: providing services to taxonomists for standard genome sequencing and annotation.</title>
        <authorList>
            <consortium name="The Broad Institute Genomics Platform"/>
            <consortium name="The Broad Institute Genome Sequencing Center for Infectious Disease"/>
            <person name="Wu L."/>
            <person name="Ma J."/>
        </authorList>
    </citation>
    <scope>NUCLEOTIDE SEQUENCE [LARGE SCALE GENOMIC DNA]</scope>
    <source>
        <strain evidence="4">JCM 16014</strain>
    </source>
</reference>
<evidence type="ECO:0000313" key="3">
    <source>
        <dbReference type="EMBL" id="GAA2056225.1"/>
    </source>
</evidence>
<feature type="domain" description="YCII-related" evidence="2">
    <location>
        <begin position="9"/>
        <end position="85"/>
    </location>
</feature>
<protein>
    <recommendedName>
        <fullName evidence="2">YCII-related domain-containing protein</fullName>
    </recommendedName>
</protein>
<organism evidence="3 4">
    <name type="scientific">Catenulispora yoronensis</name>
    <dbReference type="NCBI Taxonomy" id="450799"/>
    <lineage>
        <taxon>Bacteria</taxon>
        <taxon>Bacillati</taxon>
        <taxon>Actinomycetota</taxon>
        <taxon>Actinomycetes</taxon>
        <taxon>Catenulisporales</taxon>
        <taxon>Catenulisporaceae</taxon>
        <taxon>Catenulispora</taxon>
    </lineage>
</organism>
<dbReference type="Pfam" id="PF03795">
    <property type="entry name" value="YCII"/>
    <property type="match status" value="1"/>
</dbReference>
<comment type="caution">
    <text evidence="3">The sequence shown here is derived from an EMBL/GenBank/DDBJ whole genome shotgun (WGS) entry which is preliminary data.</text>
</comment>
<dbReference type="PANTHER" id="PTHR37828:SF1">
    <property type="entry name" value="YCII-RELATED DOMAIN-CONTAINING PROTEIN"/>
    <property type="match status" value="1"/>
</dbReference>
<dbReference type="Gene3D" id="3.30.70.1060">
    <property type="entry name" value="Dimeric alpha+beta barrel"/>
    <property type="match status" value="1"/>
</dbReference>
<accession>A0ABP5GSY6</accession>
<dbReference type="Proteomes" id="UP001500751">
    <property type="component" value="Unassembled WGS sequence"/>
</dbReference>
<dbReference type="EMBL" id="BAAAQN010000064">
    <property type="protein sequence ID" value="GAA2056225.1"/>
    <property type="molecule type" value="Genomic_DNA"/>
</dbReference>
<dbReference type="PANTHER" id="PTHR37828">
    <property type="entry name" value="GSR2449 PROTEIN"/>
    <property type="match status" value="1"/>
</dbReference>
<gene>
    <name evidence="3" type="ORF">GCM10009839_76580</name>
</gene>
<dbReference type="InterPro" id="IPR011008">
    <property type="entry name" value="Dimeric_a/b-barrel"/>
</dbReference>